<dbReference type="EMBL" id="KQ947404">
    <property type="protein sequence ID" value="KUJ24192.1"/>
    <property type="molecule type" value="Genomic_DNA"/>
</dbReference>
<dbReference type="Proteomes" id="UP000070700">
    <property type="component" value="Unassembled WGS sequence"/>
</dbReference>
<gene>
    <name evidence="1" type="ORF">LY89DRAFT_679394</name>
</gene>
<dbReference type="AlphaFoldDB" id="A0A194XWS6"/>
<name>A0A194XWS6_MOLSC</name>
<evidence type="ECO:0000313" key="1">
    <source>
        <dbReference type="EMBL" id="KUJ24192.1"/>
    </source>
</evidence>
<organism evidence="1 2">
    <name type="scientific">Mollisia scopiformis</name>
    <name type="common">Conifer needle endophyte fungus</name>
    <name type="synonym">Phialocephala scopiformis</name>
    <dbReference type="NCBI Taxonomy" id="149040"/>
    <lineage>
        <taxon>Eukaryota</taxon>
        <taxon>Fungi</taxon>
        <taxon>Dikarya</taxon>
        <taxon>Ascomycota</taxon>
        <taxon>Pezizomycotina</taxon>
        <taxon>Leotiomycetes</taxon>
        <taxon>Helotiales</taxon>
        <taxon>Mollisiaceae</taxon>
        <taxon>Mollisia</taxon>
    </lineage>
</organism>
<protein>
    <submittedName>
        <fullName evidence="1">Uncharacterized protein</fullName>
    </submittedName>
</protein>
<keyword evidence="2" id="KW-1185">Reference proteome</keyword>
<evidence type="ECO:0000313" key="2">
    <source>
        <dbReference type="Proteomes" id="UP000070700"/>
    </source>
</evidence>
<dbReference type="GeneID" id="28823589"/>
<dbReference type="InParanoid" id="A0A194XWS6"/>
<reference evidence="1 2" key="1">
    <citation type="submission" date="2015-10" db="EMBL/GenBank/DDBJ databases">
        <title>Full genome of DAOMC 229536 Phialocephala scopiformis, a fungal endophyte of spruce producing the potent anti-insectan compound rugulosin.</title>
        <authorList>
            <consortium name="DOE Joint Genome Institute"/>
            <person name="Walker A.K."/>
            <person name="Frasz S.L."/>
            <person name="Seifert K.A."/>
            <person name="Miller J.D."/>
            <person name="Mondo S.J."/>
            <person name="Labutti K."/>
            <person name="Lipzen A."/>
            <person name="Dockter R."/>
            <person name="Kennedy M."/>
            <person name="Grigoriev I.V."/>
            <person name="Spatafora J.W."/>
        </authorList>
    </citation>
    <scope>NUCLEOTIDE SEQUENCE [LARGE SCALE GENOMIC DNA]</scope>
    <source>
        <strain evidence="1 2">CBS 120377</strain>
    </source>
</reference>
<dbReference type="KEGG" id="psco:LY89DRAFT_679394"/>
<proteinExistence type="predicted"/>
<accession>A0A194XWS6</accession>
<sequence>MRYSSLVCSIHTAIASLNNSTTSIPQSSRLEEGSECVHDLKPGTKDVAANETCGNCHATTTIADMIVQTF</sequence>
<dbReference type="RefSeq" id="XP_018078547.1">
    <property type="nucleotide sequence ID" value="XM_018213863.1"/>
</dbReference>